<accession>A0AAF0CBC1</accession>
<proteinExistence type="predicted"/>
<evidence type="ECO:0000313" key="2">
    <source>
        <dbReference type="Proteomes" id="UP000032352"/>
    </source>
</evidence>
<dbReference type="AlphaFoldDB" id="A0AAF0CBC1"/>
<dbReference type="EMBL" id="CP059733">
    <property type="protein sequence ID" value="WDE07065.1"/>
    <property type="molecule type" value="Genomic_DNA"/>
</dbReference>
<gene>
    <name evidence="1" type="ORF">SG34_009320</name>
</gene>
<reference evidence="1 2" key="2">
    <citation type="journal article" date="2022" name="Mar. Drugs">
        <title>Bioassay-Guided Fractionation Leads to the Detection of Cholic Acid Generated by the Rare Thalassomonas sp.</title>
        <authorList>
            <person name="Pheiffer F."/>
            <person name="Schneider Y.K."/>
            <person name="Hansen E.H."/>
            <person name="Andersen J.H."/>
            <person name="Isaksson J."/>
            <person name="Busche T."/>
            <person name="R C."/>
            <person name="Kalinowski J."/>
            <person name="Zyl L.V."/>
            <person name="Trindade M."/>
        </authorList>
    </citation>
    <scope>NUCLEOTIDE SEQUENCE [LARGE SCALE GENOMIC DNA]</scope>
    <source>
        <strain evidence="1 2">XOM25</strain>
    </source>
</reference>
<sequence>MNPKNRFSLEKKCPTEVFSKSKNQQTKPKYSLTFQQFKNHPFSFAMHLSIRTFQVQKLTKHPDVNIRPDILSQGTGQTSKQN</sequence>
<name>A0AAF0CBC1_9GAMM</name>
<keyword evidence="2" id="KW-1185">Reference proteome</keyword>
<reference evidence="1 2" key="1">
    <citation type="journal article" date="2015" name="Genome Announc.">
        <title>Draft Genome Sequences of Marine Isolates of Thalassomonas viridans and Thalassomonas actiniarum.</title>
        <authorList>
            <person name="Olonade I."/>
            <person name="van Zyl L.J."/>
            <person name="Trindade M."/>
        </authorList>
    </citation>
    <scope>NUCLEOTIDE SEQUENCE [LARGE SCALE GENOMIC DNA]</scope>
    <source>
        <strain evidence="1 2">XOM25</strain>
    </source>
</reference>
<evidence type="ECO:0000313" key="1">
    <source>
        <dbReference type="EMBL" id="WDE07065.1"/>
    </source>
</evidence>
<protein>
    <submittedName>
        <fullName evidence="1">Uncharacterized protein</fullName>
    </submittedName>
</protein>
<organism evidence="1 2">
    <name type="scientific">Thalassomonas viridans</name>
    <dbReference type="NCBI Taxonomy" id="137584"/>
    <lineage>
        <taxon>Bacteria</taxon>
        <taxon>Pseudomonadati</taxon>
        <taxon>Pseudomonadota</taxon>
        <taxon>Gammaproteobacteria</taxon>
        <taxon>Alteromonadales</taxon>
        <taxon>Colwelliaceae</taxon>
        <taxon>Thalassomonas</taxon>
    </lineage>
</organism>
<dbReference type="KEGG" id="tvd:SG34_009320"/>
<dbReference type="RefSeq" id="WP_152647409.1">
    <property type="nucleotide sequence ID" value="NZ_CP059733.1"/>
</dbReference>
<dbReference type="Proteomes" id="UP000032352">
    <property type="component" value="Chromosome"/>
</dbReference>